<proteinExistence type="predicted"/>
<dbReference type="EMBL" id="GBEZ01005680">
    <property type="protein sequence ID" value="JAC79656.1"/>
    <property type="molecule type" value="Transcribed_RNA"/>
</dbReference>
<dbReference type="GO" id="GO:0008157">
    <property type="term" value="F:protein phosphatase 1 binding"/>
    <property type="evidence" value="ECO:0007669"/>
    <property type="project" value="TreeGrafter"/>
</dbReference>
<feature type="compositionally biased region" description="Polar residues" evidence="1">
    <location>
        <begin position="106"/>
        <end position="127"/>
    </location>
</feature>
<evidence type="ECO:0000256" key="1">
    <source>
        <dbReference type="SAM" id="MobiDB-lite"/>
    </source>
</evidence>
<sequence>MPGEQANMTNVSTSAAVTTVVETPSTSSAAVPPVVSSVSDRVSLRLTPRRKKKGVRWVEETVDNEGMGKKSSKKCCIFHRRRAFGDWSDDEDSDFECDCNKDQQDGEGSSGQKEGAGSSHSEPSLGS</sequence>
<dbReference type="PANTHER" id="PTHR20835:SF0">
    <property type="entry name" value="E3 UBIQUITIN-PROTEIN LIGASE PPP1R11"/>
    <property type="match status" value="1"/>
</dbReference>
<accession>A0A061SA72</accession>
<protein>
    <recommendedName>
        <fullName evidence="3">Protein phosphatase 1 regulatory subunit 11</fullName>
    </recommendedName>
</protein>
<dbReference type="GO" id="GO:0005634">
    <property type="term" value="C:nucleus"/>
    <property type="evidence" value="ECO:0007669"/>
    <property type="project" value="TreeGrafter"/>
</dbReference>
<feature type="compositionally biased region" description="Acidic residues" evidence="1">
    <location>
        <begin position="87"/>
        <end position="97"/>
    </location>
</feature>
<dbReference type="Pfam" id="PF07491">
    <property type="entry name" value="PPI_Ypi1"/>
    <property type="match status" value="1"/>
</dbReference>
<name>A0A061SA72_9CHLO</name>
<dbReference type="GO" id="GO:0004865">
    <property type="term" value="F:protein serine/threonine phosphatase inhibitor activity"/>
    <property type="evidence" value="ECO:0007669"/>
    <property type="project" value="InterPro"/>
</dbReference>
<evidence type="ECO:0008006" key="3">
    <source>
        <dbReference type="Google" id="ProtNLM"/>
    </source>
</evidence>
<reference evidence="2" key="1">
    <citation type="submission" date="2014-05" db="EMBL/GenBank/DDBJ databases">
        <title>The transcriptome of the halophilic microalga Tetraselmis sp. GSL018 isolated from the Great Salt Lake, Utah.</title>
        <authorList>
            <person name="Jinkerson R.E."/>
            <person name="D'Adamo S."/>
            <person name="Posewitz M.C."/>
        </authorList>
    </citation>
    <scope>NUCLEOTIDE SEQUENCE</scope>
    <source>
        <strain evidence="2">GSL018</strain>
    </source>
</reference>
<gene>
    <name evidence="2" type="ORF">TSPGSL018_12163</name>
</gene>
<dbReference type="InterPro" id="IPR011107">
    <property type="entry name" value="PPI_Ypi1"/>
</dbReference>
<evidence type="ECO:0000313" key="2">
    <source>
        <dbReference type="EMBL" id="JAC79656.1"/>
    </source>
</evidence>
<dbReference type="AlphaFoldDB" id="A0A061SA72"/>
<organism evidence="2">
    <name type="scientific">Tetraselmis sp. GSL018</name>
    <dbReference type="NCBI Taxonomy" id="582737"/>
    <lineage>
        <taxon>Eukaryota</taxon>
        <taxon>Viridiplantae</taxon>
        <taxon>Chlorophyta</taxon>
        <taxon>core chlorophytes</taxon>
        <taxon>Chlorodendrophyceae</taxon>
        <taxon>Chlorodendrales</taxon>
        <taxon>Chlorodendraceae</taxon>
        <taxon>Tetraselmis</taxon>
    </lineage>
</organism>
<dbReference type="PANTHER" id="PTHR20835">
    <property type="entry name" value="E3 UBIQUITIN-PROTEIN LIGASE PPP1R11-RELATED"/>
    <property type="match status" value="1"/>
</dbReference>
<feature type="region of interest" description="Disordered" evidence="1">
    <location>
        <begin position="86"/>
        <end position="127"/>
    </location>
</feature>